<feature type="non-terminal residue" evidence="2">
    <location>
        <position position="1"/>
    </location>
</feature>
<gene>
    <name evidence="2" type="ORF">PFISCL1PPCAC_22065</name>
</gene>
<dbReference type="AlphaFoldDB" id="A0AAV5WH17"/>
<feature type="region of interest" description="Disordered" evidence="1">
    <location>
        <begin position="1"/>
        <end position="32"/>
    </location>
</feature>
<evidence type="ECO:0000313" key="3">
    <source>
        <dbReference type="Proteomes" id="UP001432322"/>
    </source>
</evidence>
<evidence type="ECO:0000256" key="1">
    <source>
        <dbReference type="SAM" id="MobiDB-lite"/>
    </source>
</evidence>
<proteinExistence type="predicted"/>
<comment type="caution">
    <text evidence="2">The sequence shown here is derived from an EMBL/GenBank/DDBJ whole genome shotgun (WGS) entry which is preliminary data.</text>
</comment>
<evidence type="ECO:0000313" key="2">
    <source>
        <dbReference type="EMBL" id="GMT30768.1"/>
    </source>
</evidence>
<protein>
    <submittedName>
        <fullName evidence="2">Uncharacterized protein</fullName>
    </submittedName>
</protein>
<organism evidence="2 3">
    <name type="scientific">Pristionchus fissidentatus</name>
    <dbReference type="NCBI Taxonomy" id="1538716"/>
    <lineage>
        <taxon>Eukaryota</taxon>
        <taxon>Metazoa</taxon>
        <taxon>Ecdysozoa</taxon>
        <taxon>Nematoda</taxon>
        <taxon>Chromadorea</taxon>
        <taxon>Rhabditida</taxon>
        <taxon>Rhabditina</taxon>
        <taxon>Diplogasteromorpha</taxon>
        <taxon>Diplogasteroidea</taxon>
        <taxon>Neodiplogasteridae</taxon>
        <taxon>Pristionchus</taxon>
    </lineage>
</organism>
<reference evidence="2" key="1">
    <citation type="submission" date="2023-10" db="EMBL/GenBank/DDBJ databases">
        <title>Genome assembly of Pristionchus species.</title>
        <authorList>
            <person name="Yoshida K."/>
            <person name="Sommer R.J."/>
        </authorList>
    </citation>
    <scope>NUCLEOTIDE SEQUENCE</scope>
    <source>
        <strain evidence="2">RS5133</strain>
    </source>
</reference>
<feature type="compositionally biased region" description="Basic and acidic residues" evidence="1">
    <location>
        <begin position="1"/>
        <end position="27"/>
    </location>
</feature>
<keyword evidence="3" id="KW-1185">Reference proteome</keyword>
<dbReference type="Proteomes" id="UP001432322">
    <property type="component" value="Unassembled WGS sequence"/>
</dbReference>
<name>A0AAV5WH17_9BILA</name>
<accession>A0AAV5WH17</accession>
<feature type="non-terminal residue" evidence="2">
    <location>
        <position position="91"/>
    </location>
</feature>
<sequence length="91" mass="10829">KDEKVEKKEEEKEEKEKKEDAKKKESTDLNASLFDKTKPEPARFDKWSDSSFACDYVPYFHQYSFANRKLCLRACTTFNHHSTNPQFICKE</sequence>
<dbReference type="EMBL" id="BTSY01000005">
    <property type="protein sequence ID" value="GMT30768.1"/>
    <property type="molecule type" value="Genomic_DNA"/>
</dbReference>